<comment type="caution">
    <text evidence="4">The sequence shown here is derived from an EMBL/GenBank/DDBJ whole genome shotgun (WGS) entry which is preliminary data.</text>
</comment>
<dbReference type="Gene3D" id="3.40.1620.10">
    <property type="entry name" value="YefM-like domain"/>
    <property type="match status" value="1"/>
</dbReference>
<feature type="region of interest" description="Disordered" evidence="3">
    <location>
        <begin position="70"/>
        <end position="94"/>
    </location>
</feature>
<dbReference type="Pfam" id="PF02604">
    <property type="entry name" value="PhdYeFM_antitox"/>
    <property type="match status" value="1"/>
</dbReference>
<name>A0ABQ0EBC9_9BACT</name>
<dbReference type="InterPro" id="IPR006442">
    <property type="entry name" value="Antitoxin_Phd/YefM"/>
</dbReference>
<evidence type="ECO:0000256" key="1">
    <source>
        <dbReference type="ARBA" id="ARBA00009981"/>
    </source>
</evidence>
<dbReference type="InterPro" id="IPR051405">
    <property type="entry name" value="phD/YefM_antitoxin"/>
</dbReference>
<dbReference type="SUPFAM" id="SSF143120">
    <property type="entry name" value="YefM-like"/>
    <property type="match status" value="1"/>
</dbReference>
<dbReference type="RefSeq" id="WP_407845062.1">
    <property type="nucleotide sequence ID" value="NZ_BAAFSG010000001.1"/>
</dbReference>
<dbReference type="EMBL" id="BAAFSG010000001">
    <property type="protein sequence ID" value="GAB1254953.1"/>
    <property type="molecule type" value="Genomic_DNA"/>
</dbReference>
<evidence type="ECO:0000256" key="3">
    <source>
        <dbReference type="SAM" id="MobiDB-lite"/>
    </source>
</evidence>
<accession>A0ABQ0EBC9</accession>
<evidence type="ECO:0000313" key="5">
    <source>
        <dbReference type="Proteomes" id="UP001628192"/>
    </source>
</evidence>
<comment type="similarity">
    <text evidence="1 2">Belongs to the phD/YefM antitoxin family.</text>
</comment>
<evidence type="ECO:0000313" key="4">
    <source>
        <dbReference type="EMBL" id="GAB1254953.1"/>
    </source>
</evidence>
<evidence type="ECO:0000256" key="2">
    <source>
        <dbReference type="RuleBase" id="RU362080"/>
    </source>
</evidence>
<organism evidence="4 5">
    <name type="scientific">Desulfovibrio falkowii</name>
    <dbReference type="NCBI Taxonomy" id="3136602"/>
    <lineage>
        <taxon>Bacteria</taxon>
        <taxon>Pseudomonadati</taxon>
        <taxon>Thermodesulfobacteriota</taxon>
        <taxon>Desulfovibrionia</taxon>
        <taxon>Desulfovibrionales</taxon>
        <taxon>Desulfovibrionaceae</taxon>
        <taxon>Desulfovibrio</taxon>
    </lineage>
</organism>
<gene>
    <name evidence="4" type="ORF">Defa_24400</name>
</gene>
<protein>
    <recommendedName>
        <fullName evidence="2">Antitoxin</fullName>
    </recommendedName>
</protein>
<dbReference type="Proteomes" id="UP001628192">
    <property type="component" value="Unassembled WGS sequence"/>
</dbReference>
<feature type="compositionally biased region" description="Basic and acidic residues" evidence="3">
    <location>
        <begin position="71"/>
        <end position="94"/>
    </location>
</feature>
<dbReference type="PANTHER" id="PTHR33713">
    <property type="entry name" value="ANTITOXIN YAFN-RELATED"/>
    <property type="match status" value="1"/>
</dbReference>
<dbReference type="NCBIfam" id="TIGR01552">
    <property type="entry name" value="phd_fam"/>
    <property type="match status" value="1"/>
</dbReference>
<keyword evidence="5" id="KW-1185">Reference proteome</keyword>
<proteinExistence type="inferred from homology"/>
<comment type="function">
    <text evidence="2">Antitoxin component of a type II toxin-antitoxin (TA) system.</text>
</comment>
<dbReference type="PANTHER" id="PTHR33713:SF11">
    <property type="entry name" value="PREVENT-HOST-DEATH FAMILY PROTEIN"/>
    <property type="match status" value="1"/>
</dbReference>
<dbReference type="InterPro" id="IPR036165">
    <property type="entry name" value="YefM-like_sf"/>
</dbReference>
<reference evidence="4 5" key="1">
    <citation type="journal article" date="2025" name="Int. J. Syst. Evol. Microbiol.">
        <title>Desulfovibrio falkowii sp. nov., Porphyromonas miyakawae sp. nov., Mediterraneibacter flintii sp. nov. and Owariibacterium komagatae gen. nov., sp. nov., isolated from human faeces.</title>
        <authorList>
            <person name="Hamaguchi T."/>
            <person name="Ohara M."/>
            <person name="Hisatomi A."/>
            <person name="Sekiguchi K."/>
            <person name="Takeda J.I."/>
            <person name="Ueyama J."/>
            <person name="Ito M."/>
            <person name="Nishiwaki H."/>
            <person name="Ogi T."/>
            <person name="Hirayama M."/>
            <person name="Ohkuma M."/>
            <person name="Sakamoto M."/>
            <person name="Ohno K."/>
        </authorList>
    </citation>
    <scope>NUCLEOTIDE SEQUENCE [LARGE SCALE GENOMIC DNA]</scope>
    <source>
        <strain evidence="4 5">13CB8C</strain>
    </source>
</reference>
<sequence length="94" mass="10276">MQLSTAVRPISEVKAQAAEIIRTFSEDAAPPVVITQNGEAKAVLMGIHEYERMQETLAMLKALSLSGKSLEAGKGRSAREVFSDLRRHEGHKAE</sequence>